<dbReference type="EMBL" id="JABBWE010000011">
    <property type="protein sequence ID" value="KAG1799223.1"/>
    <property type="molecule type" value="Genomic_DNA"/>
</dbReference>
<sequence>MAQREDDSEDVSYKRAVHQSALSRPSRLSSHEKSGIASTFTAVICDPTKTTRYKRHLTTDSESRDEQAKRPRADKTPLRKHERFWLADGNAIIELDGINFRVHQSWFTKHSKRIASILPDQGMQGSRLEEITLDFCGVLKAIDFEALLSLYENPGDYRDYIETPTLMSLIRAAAILGFDNDRTWLVRELEALWPSNLGELFVNPEPRLDAPEVACLARTCEIDSLLKPAFYDMARAPGFGLDRLDESEQIGRADVLRLVRMREYLSGMWAQVAAHEDSTFVCQNLQAAPSSNDERPSGLSANTNGKPALCPTSSAMDSHCLSATTRREAWVRLVHYSQIFAQYRYDPLRGLAALINIPWTDEWCRDCVEKRKADWHKMQRRIWEMVDFGAHSESLDSGQIFSQTAGRQQIIQKSQPRPSAVYYDRRSLLDLPRRSLRSSIPWTPKASDVRLERHKPMDGVPVSCTPLTRLPVFEVIPATSSDPVKNARRKRESSSEPEPAKKRAKPARAENLVEGVRKHERFWLADGNAIIELDGIQFRVHQSWLAQHSKRIAGHFRDKGESGDKFEEITLKPCGNLKAIDFETLLLFYDNPGDYRHAIEPRTLMSLIRAATSLGFDSDRVWLVKELEVLWPSSLEELTANPEPYLDPLEVAVLARMCNIDGLLKPAFYNMARMPGFGLNKLKESEQIDRVDMLRLIRIKEYLSDMWIQAAAHEDPAFVCRNLRDAPSSGSATPSKQADEKPAHGFFTSASTASTCLSVTARREAWARLVYESGIFTRYRYDPLRGLAALINIEWTNDWCQDCQEKRKADWHTVQRSIWEKVGEYLRED</sequence>
<feature type="region of interest" description="Disordered" evidence="1">
    <location>
        <begin position="481"/>
        <end position="510"/>
    </location>
</feature>
<accession>A0A9P7DNI7</accession>
<keyword evidence="3" id="KW-1185">Reference proteome</keyword>
<feature type="compositionally biased region" description="Acidic residues" evidence="1">
    <location>
        <begin position="1"/>
        <end position="10"/>
    </location>
</feature>
<dbReference type="AlphaFoldDB" id="A0A9P7DNI7"/>
<dbReference type="GeneID" id="64603016"/>
<feature type="compositionally biased region" description="Basic and acidic residues" evidence="1">
    <location>
        <begin position="492"/>
        <end position="501"/>
    </location>
</feature>
<name>A0A9P7DNI7_9AGAM</name>
<reference evidence="2" key="1">
    <citation type="journal article" date="2020" name="New Phytol.">
        <title>Comparative genomics reveals dynamic genome evolution in host specialist ectomycorrhizal fungi.</title>
        <authorList>
            <person name="Lofgren L.A."/>
            <person name="Nguyen N.H."/>
            <person name="Vilgalys R."/>
            <person name="Ruytinx J."/>
            <person name="Liao H.L."/>
            <person name="Branco S."/>
            <person name="Kuo A."/>
            <person name="LaButti K."/>
            <person name="Lipzen A."/>
            <person name="Andreopoulos W."/>
            <person name="Pangilinan J."/>
            <person name="Riley R."/>
            <person name="Hundley H."/>
            <person name="Na H."/>
            <person name="Barry K."/>
            <person name="Grigoriev I.V."/>
            <person name="Stajich J.E."/>
            <person name="Kennedy P.G."/>
        </authorList>
    </citation>
    <scope>NUCLEOTIDE SEQUENCE</scope>
    <source>
        <strain evidence="2">S12</strain>
    </source>
</reference>
<evidence type="ECO:0000256" key="1">
    <source>
        <dbReference type="SAM" id="MobiDB-lite"/>
    </source>
</evidence>
<dbReference type="OrthoDB" id="2746456at2759"/>
<dbReference type="Proteomes" id="UP000719766">
    <property type="component" value="Unassembled WGS sequence"/>
</dbReference>
<dbReference type="RefSeq" id="XP_041163622.1">
    <property type="nucleotide sequence ID" value="XM_041309252.1"/>
</dbReference>
<evidence type="ECO:0000313" key="3">
    <source>
        <dbReference type="Proteomes" id="UP000719766"/>
    </source>
</evidence>
<protein>
    <recommendedName>
        <fullName evidence="4">BTB domain-containing protein</fullName>
    </recommendedName>
</protein>
<proteinExistence type="predicted"/>
<evidence type="ECO:0008006" key="4">
    <source>
        <dbReference type="Google" id="ProtNLM"/>
    </source>
</evidence>
<evidence type="ECO:0000313" key="2">
    <source>
        <dbReference type="EMBL" id="KAG1799223.1"/>
    </source>
</evidence>
<organism evidence="2 3">
    <name type="scientific">Suillus plorans</name>
    <dbReference type="NCBI Taxonomy" id="116603"/>
    <lineage>
        <taxon>Eukaryota</taxon>
        <taxon>Fungi</taxon>
        <taxon>Dikarya</taxon>
        <taxon>Basidiomycota</taxon>
        <taxon>Agaricomycotina</taxon>
        <taxon>Agaricomycetes</taxon>
        <taxon>Agaricomycetidae</taxon>
        <taxon>Boletales</taxon>
        <taxon>Suillineae</taxon>
        <taxon>Suillaceae</taxon>
        <taxon>Suillus</taxon>
    </lineage>
</organism>
<feature type="compositionally biased region" description="Basic and acidic residues" evidence="1">
    <location>
        <begin position="57"/>
        <end position="76"/>
    </location>
</feature>
<feature type="region of interest" description="Disordered" evidence="1">
    <location>
        <begin position="54"/>
        <end position="76"/>
    </location>
</feature>
<gene>
    <name evidence="2" type="ORF">HD556DRAFT_1525194</name>
</gene>
<feature type="region of interest" description="Disordered" evidence="1">
    <location>
        <begin position="1"/>
        <end position="33"/>
    </location>
</feature>
<comment type="caution">
    <text evidence="2">The sequence shown here is derived from an EMBL/GenBank/DDBJ whole genome shotgun (WGS) entry which is preliminary data.</text>
</comment>